<dbReference type="OrthoDB" id="5149792at2"/>
<keyword evidence="3" id="KW-1185">Reference proteome</keyword>
<dbReference type="GO" id="GO:0016491">
    <property type="term" value="F:oxidoreductase activity"/>
    <property type="evidence" value="ECO:0007669"/>
    <property type="project" value="InterPro"/>
</dbReference>
<dbReference type="PROSITE" id="PS51257">
    <property type="entry name" value="PROKAR_LIPOPROTEIN"/>
    <property type="match status" value="1"/>
</dbReference>
<dbReference type="AlphaFoldDB" id="A0A410DTQ4"/>
<dbReference type="InterPro" id="IPR000415">
    <property type="entry name" value="Nitroreductase-like"/>
</dbReference>
<dbReference type="PANTHER" id="PTHR43543">
    <property type="entry name" value="MALONIC SEMIALDEHYDE REDUCTASE RUTE-RELATED"/>
    <property type="match status" value="1"/>
</dbReference>
<dbReference type="Proteomes" id="UP000286268">
    <property type="component" value="Chromosome"/>
</dbReference>
<protein>
    <submittedName>
        <fullName evidence="2">Uncharacterized protein</fullName>
    </submittedName>
</protein>
<feature type="transmembrane region" description="Helical" evidence="1">
    <location>
        <begin position="9"/>
        <end position="30"/>
    </location>
</feature>
<sequence>MEYRGKRKLIIAFSVVLTILLVAVVSVFIASGCFLKSKYLETWNKNYSENYKDVRVKIISNGILAASGHNMQPWKIKLDDDKNIFYLYADSHLLNLEVDPLARQTMITQGTFLEYLIVAGKKIGYDVNIELFPKGVYDEKDLVNSMSSKPVAKINLSKTEESAHLYNYMFYPDTNREAYEKTKLTKDQISTLKLLSEENIDIRILDGEEDLKRLGTLAMKGAEIEAGIHRMNVESANVFRSNEYTKNKFRYGYSFEGQDIKGLKMYLLEGAITLIPSINSEKASKDMYISSTKNSIDNTPCYGIVATKGNSRIEQVKSGMVYSRLVLTAQSLGLAMQPLSQVLEEYPEMKDQYTKIHKEFAFPGETLQMLFRIGKPTKEVPKSMRKDVMDIIEK</sequence>
<dbReference type="InterPro" id="IPR050461">
    <property type="entry name" value="Nitroreductase_HadB/RutE"/>
</dbReference>
<dbReference type="RefSeq" id="WP_128213254.1">
    <property type="nucleotide sequence ID" value="NZ_CP025746.1"/>
</dbReference>
<evidence type="ECO:0000313" key="2">
    <source>
        <dbReference type="EMBL" id="QAA32466.1"/>
    </source>
</evidence>
<gene>
    <name evidence="2" type="ORF">C1I91_12905</name>
</gene>
<accession>A0A410DTQ4</accession>
<keyword evidence="1" id="KW-0472">Membrane</keyword>
<proteinExistence type="predicted"/>
<dbReference type="SUPFAM" id="SSF55469">
    <property type="entry name" value="FMN-dependent nitroreductase-like"/>
    <property type="match status" value="1"/>
</dbReference>
<reference evidence="2 3" key="1">
    <citation type="submission" date="2018-01" db="EMBL/GenBank/DDBJ databases">
        <title>Genome Sequencing and Assembly of Anaerobacter polyendosporus strain CT4.</title>
        <authorList>
            <person name="Tachaapaikoon C."/>
            <person name="Sutheeworapong S."/>
            <person name="Jenjaroenpun P."/>
            <person name="Wongsurawat T."/>
            <person name="Nookeaw I."/>
            <person name="Cheawchanlertfa P."/>
            <person name="Kosugi A."/>
            <person name="Cheevadhanarak S."/>
            <person name="Ratanakhanokchai K."/>
        </authorList>
    </citation>
    <scope>NUCLEOTIDE SEQUENCE [LARGE SCALE GENOMIC DNA]</scope>
    <source>
        <strain evidence="2 3">CT4</strain>
    </source>
</reference>
<name>A0A410DTQ4_9CLOT</name>
<keyword evidence="1" id="KW-0812">Transmembrane</keyword>
<keyword evidence="1" id="KW-1133">Transmembrane helix</keyword>
<organism evidence="2 3">
    <name type="scientific">Clostridium manihotivorum</name>
    <dbReference type="NCBI Taxonomy" id="2320868"/>
    <lineage>
        <taxon>Bacteria</taxon>
        <taxon>Bacillati</taxon>
        <taxon>Bacillota</taxon>
        <taxon>Clostridia</taxon>
        <taxon>Eubacteriales</taxon>
        <taxon>Clostridiaceae</taxon>
        <taxon>Clostridium</taxon>
    </lineage>
</organism>
<dbReference type="PANTHER" id="PTHR43543:SF1">
    <property type="entry name" value="MALONIC SEMIALDEHYDE REDUCTASE RUTE-RELATED"/>
    <property type="match status" value="1"/>
</dbReference>
<dbReference type="EMBL" id="CP025746">
    <property type="protein sequence ID" value="QAA32466.1"/>
    <property type="molecule type" value="Genomic_DNA"/>
</dbReference>
<evidence type="ECO:0000256" key="1">
    <source>
        <dbReference type="SAM" id="Phobius"/>
    </source>
</evidence>
<dbReference type="Gene3D" id="3.40.109.10">
    <property type="entry name" value="NADH Oxidase"/>
    <property type="match status" value="1"/>
</dbReference>
<evidence type="ECO:0000313" key="3">
    <source>
        <dbReference type="Proteomes" id="UP000286268"/>
    </source>
</evidence>
<dbReference type="KEGG" id="cmah:C1I91_12905"/>